<gene>
    <name evidence="1" type="ORF">C447_14039</name>
</gene>
<dbReference type="EMBL" id="AOMB01000040">
    <property type="protein sequence ID" value="EMA36733.1"/>
    <property type="molecule type" value="Genomic_DNA"/>
</dbReference>
<dbReference type="PATRIC" id="fig|1132509.6.peg.3281"/>
<dbReference type="OrthoDB" id="156206at2157"/>
<dbReference type="Pfam" id="PF19132">
    <property type="entry name" value="DUF5815"/>
    <property type="match status" value="1"/>
</dbReference>
<protein>
    <submittedName>
        <fullName evidence="1">Uncharacterized protein</fullName>
    </submittedName>
</protein>
<accession>M0LU88</accession>
<dbReference type="Proteomes" id="UP000011566">
    <property type="component" value="Unassembled WGS sequence"/>
</dbReference>
<organism evidence="1 2">
    <name type="scientific">Halococcus hamelinensis 100A6</name>
    <dbReference type="NCBI Taxonomy" id="1132509"/>
    <lineage>
        <taxon>Archaea</taxon>
        <taxon>Methanobacteriati</taxon>
        <taxon>Methanobacteriota</taxon>
        <taxon>Stenosarchaea group</taxon>
        <taxon>Halobacteria</taxon>
        <taxon>Halobacteriales</taxon>
        <taxon>Halococcaceae</taxon>
        <taxon>Halococcus</taxon>
    </lineage>
</organism>
<dbReference type="AlphaFoldDB" id="M0LU88"/>
<evidence type="ECO:0000313" key="1">
    <source>
        <dbReference type="EMBL" id="EMA36733.1"/>
    </source>
</evidence>
<reference evidence="1 2" key="1">
    <citation type="journal article" date="2014" name="PLoS Genet.">
        <title>Phylogenetically driven sequencing of extremely halophilic archaea reveals strategies for static and dynamic osmo-response.</title>
        <authorList>
            <person name="Becker E.A."/>
            <person name="Seitzer P.M."/>
            <person name="Tritt A."/>
            <person name="Larsen D."/>
            <person name="Krusor M."/>
            <person name="Yao A.I."/>
            <person name="Wu D."/>
            <person name="Madern D."/>
            <person name="Eisen J.A."/>
            <person name="Darling A.E."/>
            <person name="Facciotti M.T."/>
        </authorList>
    </citation>
    <scope>NUCLEOTIDE SEQUENCE [LARGE SCALE GENOMIC DNA]</scope>
    <source>
        <strain evidence="1 2">100A6</strain>
    </source>
</reference>
<comment type="caution">
    <text evidence="1">The sequence shown here is derived from an EMBL/GenBank/DDBJ whole genome shotgun (WGS) entry which is preliminary data.</text>
</comment>
<keyword evidence="2" id="KW-1185">Reference proteome</keyword>
<dbReference type="InterPro" id="IPR043853">
    <property type="entry name" value="DUF5815"/>
</dbReference>
<dbReference type="eggNOG" id="arCOG04775">
    <property type="taxonomic scope" value="Archaea"/>
</dbReference>
<sequence length="176" mass="19694">MTKPRVPGSRETGIDLPCGESVAVSALDMGLREFECSCGARHAVVMDVHPLSRFVPESLVSVLETAIEPSDGGTFDTRHLMGVVLEEFPEEVVGEDVSEDTDVGYAWVWVAEFDSRRLHEVVVELVVELMDHAVSHAEDDAARREFESQLHEFDVEAFVDAYRRERDFERGTDTPV</sequence>
<evidence type="ECO:0000313" key="2">
    <source>
        <dbReference type="Proteomes" id="UP000011566"/>
    </source>
</evidence>
<name>M0LU88_9EURY</name>
<dbReference type="RefSeq" id="WP_007694997.1">
    <property type="nucleotide sequence ID" value="NZ_AJRK01000353.1"/>
</dbReference>
<proteinExistence type="predicted"/>